<organism evidence="1 2">
    <name type="scientific">Vigna unguiculata</name>
    <name type="common">Cowpea</name>
    <dbReference type="NCBI Taxonomy" id="3917"/>
    <lineage>
        <taxon>Eukaryota</taxon>
        <taxon>Viridiplantae</taxon>
        <taxon>Streptophyta</taxon>
        <taxon>Embryophyta</taxon>
        <taxon>Tracheophyta</taxon>
        <taxon>Spermatophyta</taxon>
        <taxon>Magnoliopsida</taxon>
        <taxon>eudicotyledons</taxon>
        <taxon>Gunneridae</taxon>
        <taxon>Pentapetalae</taxon>
        <taxon>rosids</taxon>
        <taxon>fabids</taxon>
        <taxon>Fabales</taxon>
        <taxon>Fabaceae</taxon>
        <taxon>Papilionoideae</taxon>
        <taxon>50 kb inversion clade</taxon>
        <taxon>NPAAA clade</taxon>
        <taxon>indigoferoid/millettioid clade</taxon>
        <taxon>Phaseoleae</taxon>
        <taxon>Vigna</taxon>
    </lineage>
</organism>
<name>A0A4D6LYU0_VIGUN</name>
<reference evidence="1 2" key="1">
    <citation type="submission" date="2019-04" db="EMBL/GenBank/DDBJ databases">
        <title>An improved genome assembly and genetic linkage map for asparagus bean, Vigna unguiculata ssp. sesquipedialis.</title>
        <authorList>
            <person name="Xia Q."/>
            <person name="Zhang R."/>
            <person name="Dong Y."/>
        </authorList>
    </citation>
    <scope>NUCLEOTIDE SEQUENCE [LARGE SCALE GENOMIC DNA]</scope>
    <source>
        <tissue evidence="1">Leaf</tissue>
    </source>
</reference>
<proteinExistence type="predicted"/>
<accession>A0A4D6LYU0</accession>
<dbReference type="EMBL" id="CP039349">
    <property type="protein sequence ID" value="QCD93136.1"/>
    <property type="molecule type" value="Genomic_DNA"/>
</dbReference>
<evidence type="ECO:0000313" key="1">
    <source>
        <dbReference type="EMBL" id="QCD93136.1"/>
    </source>
</evidence>
<protein>
    <submittedName>
        <fullName evidence="1">Uncharacterized protein</fullName>
    </submittedName>
</protein>
<dbReference type="AlphaFoldDB" id="A0A4D6LYU0"/>
<sequence length="102" mass="11099">MVAGFFFFSGDAAPQCRFVVAQGGNVHLVRSATMAAEMEFATRWCGNYGVLLWVCARKKNSRFDGGIVAAAVADALVGRRTRGDGVVVLQWWREAAAMVVRD</sequence>
<gene>
    <name evidence="1" type="ORF">DEO72_LG5g1207</name>
</gene>
<dbReference type="Proteomes" id="UP000501690">
    <property type="component" value="Linkage Group LG5"/>
</dbReference>
<evidence type="ECO:0000313" key="2">
    <source>
        <dbReference type="Proteomes" id="UP000501690"/>
    </source>
</evidence>
<keyword evidence="2" id="KW-1185">Reference proteome</keyword>